<dbReference type="SUPFAM" id="SSF81452">
    <property type="entry name" value="Cytochrome c oxidase subunit III-like"/>
    <property type="match status" value="1"/>
</dbReference>
<evidence type="ECO:0000259" key="9">
    <source>
        <dbReference type="PROSITE" id="PS50253"/>
    </source>
</evidence>
<keyword evidence="3" id="KW-1003">Cell membrane</keyword>
<organism evidence="10 11">
    <name type="scientific">Echinicola arenosa</name>
    <dbReference type="NCBI Taxonomy" id="2774144"/>
    <lineage>
        <taxon>Bacteria</taxon>
        <taxon>Pseudomonadati</taxon>
        <taxon>Bacteroidota</taxon>
        <taxon>Cytophagia</taxon>
        <taxon>Cytophagales</taxon>
        <taxon>Cyclobacteriaceae</taxon>
        <taxon>Echinicola</taxon>
    </lineage>
</organism>
<gene>
    <name evidence="10" type="ORF">IFO69_12500</name>
</gene>
<evidence type="ECO:0000256" key="1">
    <source>
        <dbReference type="ARBA" id="ARBA00004651"/>
    </source>
</evidence>
<keyword evidence="6 8" id="KW-0472">Membrane</keyword>
<comment type="subcellular location">
    <subcellularLocation>
        <location evidence="1 7">Cell membrane</location>
        <topology evidence="1 7">Multi-pass membrane protein</topology>
    </subcellularLocation>
</comment>
<evidence type="ECO:0000256" key="8">
    <source>
        <dbReference type="SAM" id="Phobius"/>
    </source>
</evidence>
<evidence type="ECO:0000313" key="10">
    <source>
        <dbReference type="EMBL" id="MBD8489567.1"/>
    </source>
</evidence>
<accession>A0ABR9ALA0</accession>
<dbReference type="PANTHER" id="PTHR11403">
    <property type="entry name" value="CYTOCHROME C OXIDASE SUBUNIT III"/>
    <property type="match status" value="1"/>
</dbReference>
<dbReference type="Gene3D" id="1.20.120.80">
    <property type="entry name" value="Cytochrome c oxidase, subunit III, four-helix bundle"/>
    <property type="match status" value="1"/>
</dbReference>
<dbReference type="InterPro" id="IPR035973">
    <property type="entry name" value="Cyt_c_oxidase_su3-like_sf"/>
</dbReference>
<dbReference type="InterPro" id="IPR024791">
    <property type="entry name" value="Cyt_c/ubiquinol_Oxase_su3"/>
</dbReference>
<sequence length="203" mass="23800">MKTKTDHGWVQKMEKMHPYQTIVYLGMVGSGLIFLFLTIAFLSSFYPQNNLEGYQLPTPFWLSTFVLVASSFLINRLIHFYHKGRPYHLERFLWVIFSLGLLFTALQFWGWSDLNQQGIDFAGIPSGSYLFVLTGIHILHLLGVLIFVIVLLWEVHQSVLDPVKDLVFITNPFVKMKLKLFITYWHFVDFIWLLLFILFSIAF</sequence>
<dbReference type="InterPro" id="IPR000298">
    <property type="entry name" value="Cyt_c_oxidase-like_su3"/>
</dbReference>
<dbReference type="PANTHER" id="PTHR11403:SF2">
    <property type="entry name" value="CYTOCHROME BO(3) UBIQUINOL OXIDASE SUBUNIT 3"/>
    <property type="match status" value="1"/>
</dbReference>
<comment type="similarity">
    <text evidence="2 7">Belongs to the cytochrome c oxidase subunit 3 family.</text>
</comment>
<dbReference type="Proteomes" id="UP000647133">
    <property type="component" value="Unassembled WGS sequence"/>
</dbReference>
<evidence type="ECO:0000256" key="6">
    <source>
        <dbReference type="ARBA" id="ARBA00023136"/>
    </source>
</evidence>
<dbReference type="PROSITE" id="PS50253">
    <property type="entry name" value="COX3"/>
    <property type="match status" value="1"/>
</dbReference>
<feature type="transmembrane region" description="Helical" evidence="8">
    <location>
        <begin position="181"/>
        <end position="202"/>
    </location>
</feature>
<reference evidence="10 11" key="1">
    <citation type="submission" date="2020-09" db="EMBL/GenBank/DDBJ databases">
        <title>Echinicola sp. CAU 1574 isolated from sand of Sido Beach.</title>
        <authorList>
            <person name="Kim W."/>
        </authorList>
    </citation>
    <scope>NUCLEOTIDE SEQUENCE [LARGE SCALE GENOMIC DNA]</scope>
    <source>
        <strain evidence="10 11">CAU 1574</strain>
    </source>
</reference>
<feature type="transmembrane region" description="Helical" evidence="8">
    <location>
        <begin position="129"/>
        <end position="153"/>
    </location>
</feature>
<dbReference type="InterPro" id="IPR013833">
    <property type="entry name" value="Cyt_c_oxidase_su3_a-hlx"/>
</dbReference>
<comment type="caution">
    <text evidence="10">The sequence shown here is derived from an EMBL/GenBank/DDBJ whole genome shotgun (WGS) entry which is preliminary data.</text>
</comment>
<keyword evidence="5 8" id="KW-1133">Transmembrane helix</keyword>
<evidence type="ECO:0000256" key="5">
    <source>
        <dbReference type="ARBA" id="ARBA00022989"/>
    </source>
</evidence>
<feature type="transmembrane region" description="Helical" evidence="8">
    <location>
        <begin position="21"/>
        <end position="46"/>
    </location>
</feature>
<keyword evidence="4 7" id="KW-0812">Transmembrane</keyword>
<dbReference type="EMBL" id="JACYTQ010000004">
    <property type="protein sequence ID" value="MBD8489567.1"/>
    <property type="molecule type" value="Genomic_DNA"/>
</dbReference>
<proteinExistence type="inferred from homology"/>
<evidence type="ECO:0000256" key="3">
    <source>
        <dbReference type="ARBA" id="ARBA00022475"/>
    </source>
</evidence>
<evidence type="ECO:0000256" key="2">
    <source>
        <dbReference type="ARBA" id="ARBA00010581"/>
    </source>
</evidence>
<feature type="transmembrane region" description="Helical" evidence="8">
    <location>
        <begin position="58"/>
        <end position="80"/>
    </location>
</feature>
<evidence type="ECO:0000313" key="11">
    <source>
        <dbReference type="Proteomes" id="UP000647133"/>
    </source>
</evidence>
<evidence type="ECO:0000256" key="4">
    <source>
        <dbReference type="ARBA" id="ARBA00022692"/>
    </source>
</evidence>
<dbReference type="RefSeq" id="WP_192010461.1">
    <property type="nucleotide sequence ID" value="NZ_JACYTQ010000004.1"/>
</dbReference>
<evidence type="ECO:0000256" key="7">
    <source>
        <dbReference type="RuleBase" id="RU003376"/>
    </source>
</evidence>
<feature type="domain" description="Heme-copper oxidase subunit III family profile" evidence="9">
    <location>
        <begin position="23"/>
        <end position="203"/>
    </location>
</feature>
<feature type="transmembrane region" description="Helical" evidence="8">
    <location>
        <begin position="92"/>
        <end position="109"/>
    </location>
</feature>
<name>A0ABR9ALA0_9BACT</name>
<keyword evidence="11" id="KW-1185">Reference proteome</keyword>
<protein>
    <submittedName>
        <fullName evidence="10">Cytochrome C oxidase subunit III</fullName>
    </submittedName>
</protein>